<dbReference type="PANTHER" id="PTHR43722">
    <property type="entry name" value="PROLINE IMINOPEPTIDASE"/>
    <property type="match status" value="1"/>
</dbReference>
<dbReference type="InterPro" id="IPR029058">
    <property type="entry name" value="AB_hydrolase_fold"/>
</dbReference>
<feature type="compositionally biased region" description="Pro residues" evidence="1">
    <location>
        <begin position="278"/>
        <end position="299"/>
    </location>
</feature>
<evidence type="ECO:0000313" key="5">
    <source>
        <dbReference type="Proteomes" id="UP000650467"/>
    </source>
</evidence>
<evidence type="ECO:0000256" key="2">
    <source>
        <dbReference type="SAM" id="Phobius"/>
    </source>
</evidence>
<evidence type="ECO:0000256" key="1">
    <source>
        <dbReference type="SAM" id="MobiDB-lite"/>
    </source>
</evidence>
<dbReference type="GO" id="GO:0004177">
    <property type="term" value="F:aminopeptidase activity"/>
    <property type="evidence" value="ECO:0007669"/>
    <property type="project" value="UniProtKB-EC"/>
</dbReference>
<dbReference type="AlphaFoldDB" id="A0A835SVD1"/>
<feature type="region of interest" description="Disordered" evidence="1">
    <location>
        <begin position="228"/>
        <end position="309"/>
    </location>
</feature>
<reference evidence="4" key="1">
    <citation type="journal article" date="2020" name="bioRxiv">
        <title>Comparative genomics of Chlamydomonas.</title>
        <authorList>
            <person name="Craig R.J."/>
            <person name="Hasan A.R."/>
            <person name="Ness R.W."/>
            <person name="Keightley P.D."/>
        </authorList>
    </citation>
    <scope>NUCLEOTIDE SEQUENCE</scope>
    <source>
        <strain evidence="4">SAG 7.73</strain>
    </source>
</reference>
<evidence type="ECO:0000259" key="3">
    <source>
        <dbReference type="Pfam" id="PF00561"/>
    </source>
</evidence>
<sequence>MEALRRHLGLSRWLLFGGSWGVALSLAYALLHPDRVLAMVLRGVCTMRDSEIHWMFGGGAGALKPWAWQRFLDHLGADDPADQANPLLAYYARLLSPDANVRDAAARSWMELEMAIGFDSRSQLLDWDGERWAYETFPAAPESRAPLRAPPPRPALQAAAPASASSFPIPAAAAVKAAAADPAAAAAAAAELLARGLAFRGDARMTGSTAQALLECHYSVHGAFLRGGSSSTGGKGASGGSSSSSGSSRRSSLSSAGGSMDDLSGVLPRSRRPRAREQPPPTAPSPTLAAPPPARPLPPAAAANATAAASAPGNWPPLLQSVGGGGLAGIPAVAVHGQLDFVCPATTAFELCRAWPGLRLRLVPGAGHSMYDPAITHELVEATRLLYDAAAARYFGAAAAGSTTGAAAP</sequence>
<keyword evidence="2" id="KW-0472">Membrane</keyword>
<dbReference type="OrthoDB" id="10249433at2759"/>
<organism evidence="4 5">
    <name type="scientific">Chlamydomonas incerta</name>
    <dbReference type="NCBI Taxonomy" id="51695"/>
    <lineage>
        <taxon>Eukaryota</taxon>
        <taxon>Viridiplantae</taxon>
        <taxon>Chlorophyta</taxon>
        <taxon>core chlorophytes</taxon>
        <taxon>Chlorophyceae</taxon>
        <taxon>CS clade</taxon>
        <taxon>Chlamydomonadales</taxon>
        <taxon>Chlamydomonadaceae</taxon>
        <taxon>Chlamydomonas</taxon>
    </lineage>
</organism>
<dbReference type="InterPro" id="IPR005944">
    <property type="entry name" value="Pro_iminopeptidase"/>
</dbReference>
<dbReference type="Proteomes" id="UP000650467">
    <property type="component" value="Unassembled WGS sequence"/>
</dbReference>
<feature type="compositionally biased region" description="Gly residues" evidence="1">
    <location>
        <begin position="230"/>
        <end position="239"/>
    </location>
</feature>
<evidence type="ECO:0000313" key="4">
    <source>
        <dbReference type="EMBL" id="KAG2426546.1"/>
    </source>
</evidence>
<dbReference type="Pfam" id="PF00561">
    <property type="entry name" value="Abhydrolase_1"/>
    <property type="match status" value="1"/>
</dbReference>
<dbReference type="SUPFAM" id="SSF53474">
    <property type="entry name" value="alpha/beta-Hydrolases"/>
    <property type="match status" value="1"/>
</dbReference>
<dbReference type="Gene3D" id="3.40.50.1820">
    <property type="entry name" value="alpha/beta hydrolase"/>
    <property type="match status" value="2"/>
</dbReference>
<comment type="caution">
    <text evidence="4">The sequence shown here is derived from an EMBL/GenBank/DDBJ whole genome shotgun (WGS) entry which is preliminary data.</text>
</comment>
<dbReference type="GO" id="GO:0005737">
    <property type="term" value="C:cytoplasm"/>
    <property type="evidence" value="ECO:0007669"/>
    <property type="project" value="InterPro"/>
</dbReference>
<proteinExistence type="predicted"/>
<dbReference type="GO" id="GO:0006508">
    <property type="term" value="P:proteolysis"/>
    <property type="evidence" value="ECO:0007669"/>
    <property type="project" value="InterPro"/>
</dbReference>
<name>A0A835SVD1_CHLIN</name>
<keyword evidence="5" id="KW-1185">Reference proteome</keyword>
<dbReference type="PANTHER" id="PTHR43722:SF1">
    <property type="entry name" value="PROLINE IMINOPEPTIDASE"/>
    <property type="match status" value="1"/>
</dbReference>
<protein>
    <recommendedName>
        <fullName evidence="3">AB hydrolase-1 domain-containing protein</fullName>
    </recommendedName>
</protein>
<keyword evidence="2" id="KW-0812">Transmembrane</keyword>
<feature type="domain" description="AB hydrolase-1" evidence="3">
    <location>
        <begin position="2"/>
        <end position="79"/>
    </location>
</feature>
<gene>
    <name evidence="4" type="ORF">HXX76_011771</name>
</gene>
<keyword evidence="2" id="KW-1133">Transmembrane helix</keyword>
<feature type="compositionally biased region" description="Low complexity" evidence="1">
    <location>
        <begin position="240"/>
        <end position="265"/>
    </location>
</feature>
<dbReference type="InterPro" id="IPR000073">
    <property type="entry name" value="AB_hydrolase_1"/>
</dbReference>
<dbReference type="EMBL" id="JAEHOC010000047">
    <property type="protein sequence ID" value="KAG2426546.1"/>
    <property type="molecule type" value="Genomic_DNA"/>
</dbReference>
<accession>A0A835SVD1</accession>
<feature type="compositionally biased region" description="Low complexity" evidence="1">
    <location>
        <begin position="300"/>
        <end position="309"/>
    </location>
</feature>
<feature type="transmembrane region" description="Helical" evidence="2">
    <location>
        <begin position="12"/>
        <end position="31"/>
    </location>
</feature>